<evidence type="ECO:0000256" key="4">
    <source>
        <dbReference type="SAM" id="MobiDB-lite"/>
    </source>
</evidence>
<dbReference type="PANTHER" id="PTHR24170">
    <property type="entry name" value="ANKYRIN REPEAT DOMAIN-CONTAINING PROTEIN 27"/>
    <property type="match status" value="1"/>
</dbReference>
<dbReference type="Pfam" id="PF02204">
    <property type="entry name" value="VPS9"/>
    <property type="match status" value="1"/>
</dbReference>
<feature type="region of interest" description="Disordered" evidence="4">
    <location>
        <begin position="331"/>
        <end position="359"/>
    </location>
</feature>
<comment type="similarity">
    <text evidence="2">Belongs to the UTP23/FCF1 family. FCF1 subfamily.</text>
</comment>
<dbReference type="SUPFAM" id="SSF64268">
    <property type="entry name" value="PX domain"/>
    <property type="match status" value="1"/>
</dbReference>
<proteinExistence type="inferred from homology"/>
<dbReference type="GO" id="GO:0004540">
    <property type="term" value="F:RNA nuclease activity"/>
    <property type="evidence" value="ECO:0007669"/>
    <property type="project" value="UniProtKB-ARBA"/>
</dbReference>
<feature type="compositionally biased region" description="Low complexity" evidence="4">
    <location>
        <begin position="719"/>
        <end position="736"/>
    </location>
</feature>
<dbReference type="InterPro" id="IPR037503">
    <property type="entry name" value="Fcf1_PIN"/>
</dbReference>
<evidence type="ECO:0000256" key="3">
    <source>
        <dbReference type="SAM" id="Coils"/>
    </source>
</evidence>
<dbReference type="GO" id="GO:0045022">
    <property type="term" value="P:early endosome to late endosome transport"/>
    <property type="evidence" value="ECO:0007669"/>
    <property type="project" value="TreeGrafter"/>
</dbReference>
<feature type="coiled-coil region" evidence="3">
    <location>
        <begin position="22"/>
        <end position="49"/>
    </location>
</feature>
<dbReference type="GO" id="GO:0035091">
    <property type="term" value="F:phosphatidylinositol binding"/>
    <property type="evidence" value="ECO:0007669"/>
    <property type="project" value="InterPro"/>
</dbReference>
<dbReference type="GO" id="GO:0097422">
    <property type="term" value="C:tubular endosome"/>
    <property type="evidence" value="ECO:0007669"/>
    <property type="project" value="TreeGrafter"/>
</dbReference>
<dbReference type="InterPro" id="IPR006984">
    <property type="entry name" value="Fcf1/UTP23"/>
</dbReference>
<evidence type="ECO:0000256" key="2">
    <source>
        <dbReference type="ARBA" id="ARBA00024026"/>
    </source>
</evidence>
<dbReference type="GO" id="GO:0005886">
    <property type="term" value="C:plasma membrane"/>
    <property type="evidence" value="ECO:0007669"/>
    <property type="project" value="TreeGrafter"/>
</dbReference>
<comment type="similarity">
    <text evidence="1">Belongs to the UPF0507 family.</text>
</comment>
<dbReference type="SUPFAM" id="SSF88723">
    <property type="entry name" value="PIN domain-like"/>
    <property type="match status" value="1"/>
</dbReference>
<dbReference type="Pfam" id="PF13857">
    <property type="entry name" value="Ank_5"/>
    <property type="match status" value="1"/>
</dbReference>
<dbReference type="FunFam" id="1.25.40.20:FF:000443">
    <property type="entry name" value="Putative vps9 domain protein"/>
    <property type="match status" value="1"/>
</dbReference>
<dbReference type="Proteomes" id="UP001217918">
    <property type="component" value="Unassembled WGS sequence"/>
</dbReference>
<name>A0AAD9MIW2_9PEZI</name>
<dbReference type="SUPFAM" id="SSF48403">
    <property type="entry name" value="Ankyrin repeat"/>
    <property type="match status" value="1"/>
</dbReference>
<accession>A0AAD9MIW2</accession>
<feature type="domain" description="VPS9" evidence="5">
    <location>
        <begin position="521"/>
        <end position="679"/>
    </location>
</feature>
<keyword evidence="7" id="KW-1185">Reference proteome</keyword>
<feature type="region of interest" description="Disordered" evidence="4">
    <location>
        <begin position="1374"/>
        <end position="1394"/>
    </location>
</feature>
<dbReference type="Gene3D" id="1.20.1050.80">
    <property type="entry name" value="VPS9 domain"/>
    <property type="match status" value="1"/>
</dbReference>
<dbReference type="InterPro" id="IPR051248">
    <property type="entry name" value="UPF0507/Ank_repeat_27"/>
</dbReference>
<dbReference type="Gene3D" id="3.40.50.1010">
    <property type="entry name" value="5'-nuclease"/>
    <property type="match status" value="1"/>
</dbReference>
<dbReference type="PANTHER" id="PTHR24170:SF1">
    <property type="entry name" value="DOMAIN PROTEIN, PUTATIVE (AFU_ORTHOLOGUE AFUA_1G09870)-RELATED"/>
    <property type="match status" value="1"/>
</dbReference>
<feature type="region of interest" description="Disordered" evidence="4">
    <location>
        <begin position="704"/>
        <end position="736"/>
    </location>
</feature>
<feature type="region of interest" description="Disordered" evidence="4">
    <location>
        <begin position="758"/>
        <end position="793"/>
    </location>
</feature>
<feature type="region of interest" description="Disordered" evidence="4">
    <location>
        <begin position="1445"/>
        <end position="1475"/>
    </location>
</feature>
<sequence length="1475" mass="164968">MGVAKRTRKFAAMKRVIGKRDERLKENKNKSLEEQAKKKKELVTEVQQEPSYMFFQHNTALVPPYNILVDTNFFSHTIGAKLPILETAMDCLYAKCNIIVSSCVMAELEKLGQKYRLALQIARDERWQRVTCDHKGTYADDCITDRCSKSRIYIVATNDRDLKRRIRKIPGVPIMSVAKGNAFSKSSLVSQCSPARQHILLVPLTEVLLDSRDTETGAPLVESIATDDFLASHVLRIPAPKGAVAGGKDGPQNLREMKGKPKGYTTFNGRNVVIKDSLVYSNKGFRSLAHANLLHDVIWYPDTLDPRPFLVYYISRPLVGSWEEAKITPAVVSPDRPNEDPSQPKGAPGPSLDHGSFGPPKKDIKSFQDLLDNYPAISRQMLPGLDTLFIEFTQAFQQTLPPPPSAAEIPDPEPDGLIRAAVKRARSNSAGAATTSLRPPSGAHLGIHQFFAEDEEDVMKTSLETAVTAAIDLFQGVNKTHLSYLGATTDLTGPVVERLIERYVSENLHGFLFPRLSALRRRDDLELESKIRQMEYIDISQLGLAIEGGLQGRRELMSRLTRAVDEFRRMNNAMCPQDMMDILLSTTKAATMLADSPEPGHGKKPTTEKVSMTINADMLVSLLLHVVIRTQVKYLQARLVYIRHFIFIDDVDNGEMGYALSTFEAVLSYLDRDSGGLRRASRRNKVLWDAIARGNMRELRTIMEPSAGATDDDECAIDSGPSSRRVSSSGWSLTNGHSSRASLSSFSASERFSQGSGLSHVFPFQSEDGEHAGHSPPHAPKRTKRVALDTRSMSSGSELSYRSRAASIGTRTSGIDGDTSIERLSQTHDPAGDSLLMMAVQHRQPAALKYLLSLQQYYPPEFVVKDYNDAGTTLFSAAVQLGHAEIVHAVLDFLLESLSDQHLKDYLAIQDVWGRSAAHYLFHSPFLIEHIGRYLPWQQKDKNGQTPLFALCRSYDHSLYLQMVVQGLDAATRTQGDDQPLHVDDHVDAKGNTLLHIVNDPKLAVKILQQCDVDVNATNAKRFTPLMMASKYGRFDMVRVLFSDARVDVAAREMRALTAVELAKDDDVRNKMDDLTLFALPAGPDQRTTGVVRSYFVEDASVRFVVKSGAPVNKHSYAVTTCRRSLSDFEHLLRLLQLENPASWIPSLENLRSATQIPSKPSRAVLKDLQIRMDWLLRILLQHPTFATHEMLWEFFLVPDLQLDKMEQRSKLKAETRVEKVRDELDAVEDVREIEQFVDHARDMVRSVHFSTRSVARRSSAVSNVASDLHESSQLLAKGLSTLAFLPPAYLAGFDVYVRSLVPSQTPPSATFFATFLALYGNVEAILKALARPPQLIGKIVAMRREVERSYSSVHRSSRWPLGLLDDTRQRLNEEREEKARRSREEAENLSKELRHTQQTVAAELAGWREMHERVGRRAVRELAGGMLVAERVRLAGMQRALRKDCSPRVAPPDVARRGLPPPRERSSTTTITLL</sequence>
<dbReference type="GO" id="GO:0030133">
    <property type="term" value="C:transport vesicle"/>
    <property type="evidence" value="ECO:0007669"/>
    <property type="project" value="TreeGrafter"/>
</dbReference>
<dbReference type="InterPro" id="IPR029060">
    <property type="entry name" value="PIN-like_dom_sf"/>
</dbReference>
<dbReference type="GO" id="GO:0005085">
    <property type="term" value="F:guanyl-nucleotide exchange factor activity"/>
    <property type="evidence" value="ECO:0007669"/>
    <property type="project" value="TreeGrafter"/>
</dbReference>
<evidence type="ECO:0000256" key="1">
    <source>
        <dbReference type="ARBA" id="ARBA00007428"/>
    </source>
</evidence>
<gene>
    <name evidence="6" type="ORF">P8C59_007825</name>
</gene>
<dbReference type="SUPFAM" id="SSF109993">
    <property type="entry name" value="VPS9 domain"/>
    <property type="match status" value="1"/>
</dbReference>
<dbReference type="EMBL" id="JAQQPM010000007">
    <property type="protein sequence ID" value="KAK2073546.1"/>
    <property type="molecule type" value="Genomic_DNA"/>
</dbReference>
<dbReference type="CDD" id="cd06093">
    <property type="entry name" value="PX_domain"/>
    <property type="match status" value="1"/>
</dbReference>
<organism evidence="6 7">
    <name type="scientific">Phyllachora maydis</name>
    <dbReference type="NCBI Taxonomy" id="1825666"/>
    <lineage>
        <taxon>Eukaryota</taxon>
        <taxon>Fungi</taxon>
        <taxon>Dikarya</taxon>
        <taxon>Ascomycota</taxon>
        <taxon>Pezizomycotina</taxon>
        <taxon>Sordariomycetes</taxon>
        <taxon>Sordariomycetidae</taxon>
        <taxon>Phyllachorales</taxon>
        <taxon>Phyllachoraceae</taxon>
        <taxon>Phyllachora</taxon>
    </lineage>
</organism>
<comment type="caution">
    <text evidence="6">The sequence shown here is derived from an EMBL/GenBank/DDBJ whole genome shotgun (WGS) entry which is preliminary data.</text>
</comment>
<dbReference type="InterPro" id="IPR036871">
    <property type="entry name" value="PX_dom_sf"/>
</dbReference>
<dbReference type="SMART" id="SM00248">
    <property type="entry name" value="ANK"/>
    <property type="match status" value="4"/>
</dbReference>
<keyword evidence="3" id="KW-0175">Coiled coil</keyword>
<dbReference type="FunFam" id="3.40.50.1010:FF:000039">
    <property type="entry name" value="rRNA-processing protein FCF1 family protein"/>
    <property type="match status" value="1"/>
</dbReference>
<dbReference type="Pfam" id="PF04900">
    <property type="entry name" value="Fcf1"/>
    <property type="match status" value="1"/>
</dbReference>
<dbReference type="Gene3D" id="1.25.40.20">
    <property type="entry name" value="Ankyrin repeat-containing domain"/>
    <property type="match status" value="2"/>
</dbReference>
<dbReference type="PROSITE" id="PS51205">
    <property type="entry name" value="VPS9"/>
    <property type="match status" value="1"/>
</dbReference>
<dbReference type="GO" id="GO:0032040">
    <property type="term" value="C:small-subunit processome"/>
    <property type="evidence" value="ECO:0007669"/>
    <property type="project" value="InterPro"/>
</dbReference>
<protein>
    <recommendedName>
        <fullName evidence="5">VPS9 domain-containing protein</fullName>
    </recommendedName>
</protein>
<dbReference type="InterPro" id="IPR003123">
    <property type="entry name" value="VPS9"/>
</dbReference>
<dbReference type="SMART" id="SM00670">
    <property type="entry name" value="PINc"/>
    <property type="match status" value="1"/>
</dbReference>
<dbReference type="InterPro" id="IPR037191">
    <property type="entry name" value="VPS9_dom_sf"/>
</dbReference>
<dbReference type="GO" id="GO:0005770">
    <property type="term" value="C:late endosome"/>
    <property type="evidence" value="ECO:0007669"/>
    <property type="project" value="TreeGrafter"/>
</dbReference>
<reference evidence="6" key="1">
    <citation type="journal article" date="2023" name="Mol. Plant Microbe Interact.">
        <title>Elucidating the Obligate Nature and Biological Capacity of an Invasive Fungal Corn Pathogen.</title>
        <authorList>
            <person name="MacCready J.S."/>
            <person name="Roggenkamp E.M."/>
            <person name="Gdanetz K."/>
            <person name="Chilvers M.I."/>
        </authorList>
    </citation>
    <scope>NUCLEOTIDE SEQUENCE</scope>
    <source>
        <strain evidence="6">PM02</strain>
    </source>
</reference>
<dbReference type="InterPro" id="IPR002110">
    <property type="entry name" value="Ankyrin_rpt"/>
</dbReference>
<dbReference type="InterPro" id="IPR002716">
    <property type="entry name" value="PIN_dom"/>
</dbReference>
<evidence type="ECO:0000259" key="5">
    <source>
        <dbReference type="PROSITE" id="PS51205"/>
    </source>
</evidence>
<dbReference type="InterPro" id="IPR036770">
    <property type="entry name" value="Ankyrin_rpt-contain_sf"/>
</dbReference>
<evidence type="ECO:0000313" key="7">
    <source>
        <dbReference type="Proteomes" id="UP001217918"/>
    </source>
</evidence>
<dbReference type="CDD" id="cd09864">
    <property type="entry name" value="PIN_Fcf1-like"/>
    <property type="match status" value="1"/>
</dbReference>
<dbReference type="GO" id="GO:0000149">
    <property type="term" value="F:SNARE binding"/>
    <property type="evidence" value="ECO:0007669"/>
    <property type="project" value="TreeGrafter"/>
</dbReference>
<dbReference type="GO" id="GO:0005769">
    <property type="term" value="C:early endosome"/>
    <property type="evidence" value="ECO:0007669"/>
    <property type="project" value="TreeGrafter"/>
</dbReference>
<evidence type="ECO:0000313" key="6">
    <source>
        <dbReference type="EMBL" id="KAK2073546.1"/>
    </source>
</evidence>